<evidence type="ECO:0000313" key="2">
    <source>
        <dbReference type="EMBL" id="VFS60121.1"/>
    </source>
</evidence>
<keyword evidence="1" id="KW-0812">Transmembrane</keyword>
<organism evidence="2 3">
    <name type="scientific">Kluyvera cryocrescens</name>
    <name type="common">Kluyvera citrophila</name>
    <dbReference type="NCBI Taxonomy" id="580"/>
    <lineage>
        <taxon>Bacteria</taxon>
        <taxon>Pseudomonadati</taxon>
        <taxon>Pseudomonadota</taxon>
        <taxon>Gammaproteobacteria</taxon>
        <taxon>Enterobacterales</taxon>
        <taxon>Enterobacteriaceae</taxon>
        <taxon>Kluyvera</taxon>
    </lineage>
</organism>
<sequence length="120" mass="13079">MDTVIAFLSLALFIAFIVGLIKPSLVRMPNRKRSSAVYLGGCLALGVIGSILWPTEKSQPVAKTDVPAVKAEPAAPTFEYADKTLKEYRNEPKETGTISLKAMLASKVYRPVLLMPFIPV</sequence>
<dbReference type="AlphaFoldDB" id="A0A485AIB0"/>
<protein>
    <submittedName>
        <fullName evidence="2">Uncharacterized protein</fullName>
    </submittedName>
</protein>
<name>A0A485AIB0_KLUCR</name>
<reference evidence="2 3" key="1">
    <citation type="submission" date="2019-03" db="EMBL/GenBank/DDBJ databases">
        <authorList>
            <consortium name="Pathogen Informatics"/>
        </authorList>
    </citation>
    <scope>NUCLEOTIDE SEQUENCE [LARGE SCALE GENOMIC DNA]</scope>
    <source>
        <strain evidence="2 3">NCTC12993</strain>
    </source>
</reference>
<dbReference type="EMBL" id="CAADJD010000014">
    <property type="protein sequence ID" value="VFS60121.1"/>
    <property type="molecule type" value="Genomic_DNA"/>
</dbReference>
<keyword evidence="1" id="KW-1133">Transmembrane helix</keyword>
<feature type="transmembrane region" description="Helical" evidence="1">
    <location>
        <begin position="6"/>
        <end position="25"/>
    </location>
</feature>
<evidence type="ECO:0000256" key="1">
    <source>
        <dbReference type="SAM" id="Phobius"/>
    </source>
</evidence>
<evidence type="ECO:0000313" key="3">
    <source>
        <dbReference type="Proteomes" id="UP000401081"/>
    </source>
</evidence>
<dbReference type="Proteomes" id="UP000401081">
    <property type="component" value="Unassembled WGS sequence"/>
</dbReference>
<keyword evidence="1" id="KW-0472">Membrane</keyword>
<accession>A0A485AIB0</accession>
<gene>
    <name evidence="2" type="ORF">NCTC12993_01536</name>
</gene>
<keyword evidence="3" id="KW-1185">Reference proteome</keyword>
<feature type="transmembrane region" description="Helical" evidence="1">
    <location>
        <begin position="37"/>
        <end position="55"/>
    </location>
</feature>
<proteinExistence type="predicted"/>